<keyword evidence="2" id="KW-0945">Host-virus interaction</keyword>
<dbReference type="Pfam" id="PF03863">
    <property type="entry name" value="Phage_mat-A"/>
    <property type="match status" value="1"/>
</dbReference>
<protein>
    <submittedName>
        <fullName evidence="9">Maturation protein</fullName>
    </submittedName>
</protein>
<accession>A0A8S5L0E4</accession>
<keyword evidence="5" id="KW-1175">Viral attachment to host cell pilus</keyword>
<dbReference type="RefSeq" id="YP_010769188.1">
    <property type="nucleotide sequence ID" value="NC_073903.1"/>
</dbReference>
<keyword evidence="3" id="KW-1161">Viral attachment to host cell</keyword>
<evidence type="ECO:0000256" key="2">
    <source>
        <dbReference type="ARBA" id="ARBA00022581"/>
    </source>
</evidence>
<evidence type="ECO:0000256" key="7">
    <source>
        <dbReference type="ARBA" id="ARBA00035110"/>
    </source>
</evidence>
<dbReference type="GO" id="GO:0044423">
    <property type="term" value="C:virion component"/>
    <property type="evidence" value="ECO:0007669"/>
    <property type="project" value="UniProtKB-KW"/>
</dbReference>
<dbReference type="InterPro" id="IPR005563">
    <property type="entry name" value="A_protein"/>
</dbReference>
<evidence type="ECO:0000256" key="8">
    <source>
        <dbReference type="SAM" id="MobiDB-lite"/>
    </source>
</evidence>
<sequence>MSSGSWNRGNGVAACSPGNPRIYWTRNWSGTDSIVTRTERHPVAKTVIKKVGARKVTYMSYQKTKSGKTRWVKREVWVPIRAVTHVSSSRNVKFRITSAEDAKGIYPASVINLLPTALRKREDDAGLNESSPLVERLTPDRGAVPTPYAGTDRNPARKPKRARLQDNPYTMDEFYMRDVSKFYLQDSYKQYYPKICFPATESIGSGMVFCVQDWAPSVLFNANDDIKLINKLREKVIGSDFNAAVALGELGQSMDLISNAAIRLARYMAAMKRGNFVAAHKALFDTNSGRVRKFKPAKSLASNHLSLEYGWKPLLNDVVGGAEALAHALNTPVQKTYRVSRSVRLPQTRLTNVPDYCNIRGFQIEAKGLKEQRKGLIARFREKPTIPKLLGLLDPEVVLWELTPFSFIADWFIPLGDWLTARGFAQGLDATFITSDKRVGRAYEPTGPKYFTKVPSDGEALFSRVYFSRTVSTTLAVRPPVTKPLSKSLSWAHMTNAVALLISNHGGKGYK</sequence>
<dbReference type="EMBL" id="BK013708">
    <property type="protein sequence ID" value="DAD51064.1"/>
    <property type="molecule type" value="Genomic_RNA"/>
</dbReference>
<evidence type="ECO:0000313" key="9">
    <source>
        <dbReference type="EMBL" id="DAD51064.1"/>
    </source>
</evidence>
<keyword evidence="10" id="KW-1185">Reference proteome</keyword>
<gene>
    <name evidence="9" type="primary">SRR7976299_9_1</name>
</gene>
<comment type="subcellular location">
    <subcellularLocation>
        <location evidence="1">Virion</location>
    </subcellularLocation>
</comment>
<dbReference type="GO" id="GO:0039666">
    <property type="term" value="P:virion attachment to host cell pilus"/>
    <property type="evidence" value="ECO:0007669"/>
    <property type="project" value="UniProtKB-KW"/>
</dbReference>
<reference evidence="9" key="1">
    <citation type="submission" date="2020-09" db="EMBL/GenBank/DDBJ databases">
        <title>Leviviricetes taxonomy.</title>
        <authorList>
            <person name="Stockdale S.R."/>
            <person name="Callanan J."/>
            <person name="Adriaenssens E.M."/>
            <person name="Kuhn J.H."/>
            <person name="Rumnieks J."/>
            <person name="Shkoporov A."/>
            <person name="Draper L.A."/>
            <person name="Ross P."/>
            <person name="Hill C."/>
        </authorList>
    </citation>
    <scope>NUCLEOTIDE SEQUENCE</scope>
</reference>
<evidence type="ECO:0000256" key="1">
    <source>
        <dbReference type="ARBA" id="ARBA00004328"/>
    </source>
</evidence>
<keyword evidence="4" id="KW-0946">Virion</keyword>
<organism evidence="9 10">
    <name type="scientific">ssRNA phage SRR7976299_9</name>
    <dbReference type="NCBI Taxonomy" id="2786649"/>
    <lineage>
        <taxon>Viruses</taxon>
        <taxon>Riboviria</taxon>
        <taxon>Orthornavirae</taxon>
        <taxon>Lenarviricota</taxon>
        <taxon>Leviviricetes</taxon>
        <taxon>Norzivirales</taxon>
        <taxon>Fiersviridae</taxon>
        <taxon>Cauhldivirus</taxon>
        <taxon>Cauhldivirus limicola</taxon>
    </lineage>
</organism>
<keyword evidence="6" id="KW-1160">Virus entry into host cell</keyword>
<evidence type="ECO:0000256" key="6">
    <source>
        <dbReference type="ARBA" id="ARBA00023296"/>
    </source>
</evidence>
<evidence type="ECO:0000256" key="3">
    <source>
        <dbReference type="ARBA" id="ARBA00022804"/>
    </source>
</evidence>
<evidence type="ECO:0000256" key="4">
    <source>
        <dbReference type="ARBA" id="ARBA00022844"/>
    </source>
</evidence>
<comment type="similarity">
    <text evidence="7">Belongs to the Leviviricetes maturation protein family.</text>
</comment>
<dbReference type="KEGG" id="vg:80398135"/>
<evidence type="ECO:0000313" key="10">
    <source>
        <dbReference type="Proteomes" id="UP000680771"/>
    </source>
</evidence>
<evidence type="ECO:0000256" key="5">
    <source>
        <dbReference type="ARBA" id="ARBA00023104"/>
    </source>
</evidence>
<feature type="region of interest" description="Disordered" evidence="8">
    <location>
        <begin position="138"/>
        <end position="163"/>
    </location>
</feature>
<proteinExistence type="inferred from homology"/>
<name>A0A8S5L0E4_9VIRU</name>
<dbReference type="Proteomes" id="UP000680771">
    <property type="component" value="Segment"/>
</dbReference>
<dbReference type="GeneID" id="80398135"/>